<gene>
    <name evidence="8" type="ORF">H8S19_02690</name>
</gene>
<dbReference type="InterPro" id="IPR040869">
    <property type="entry name" value="CNP_C"/>
</dbReference>
<dbReference type="SUPFAM" id="SSF56300">
    <property type="entry name" value="Metallo-dependent phosphatases"/>
    <property type="match status" value="1"/>
</dbReference>
<dbReference type="RefSeq" id="WP_118651627.1">
    <property type="nucleotide sequence ID" value="NZ_JACOOW010000004.1"/>
</dbReference>
<evidence type="ECO:0000313" key="8">
    <source>
        <dbReference type="EMBL" id="MBC5655989.1"/>
    </source>
</evidence>
<evidence type="ECO:0000256" key="4">
    <source>
        <dbReference type="ARBA" id="ARBA00025742"/>
    </source>
</evidence>
<dbReference type="GO" id="GO:0046872">
    <property type="term" value="F:metal ion binding"/>
    <property type="evidence" value="ECO:0007669"/>
    <property type="project" value="UniProtKB-KW"/>
</dbReference>
<feature type="region of interest" description="Disordered" evidence="5">
    <location>
        <begin position="36"/>
        <end position="112"/>
    </location>
</feature>
<evidence type="ECO:0000256" key="2">
    <source>
        <dbReference type="ARBA" id="ARBA00022801"/>
    </source>
</evidence>
<dbReference type="Pfam" id="PF00149">
    <property type="entry name" value="Metallophos"/>
    <property type="match status" value="1"/>
</dbReference>
<reference evidence="8 9" key="1">
    <citation type="submission" date="2020-08" db="EMBL/GenBank/DDBJ databases">
        <title>Genome public.</title>
        <authorList>
            <person name="Liu C."/>
            <person name="Sun Q."/>
        </authorList>
    </citation>
    <scope>NUCLEOTIDE SEQUENCE [LARGE SCALE GENOMIC DNA]</scope>
    <source>
        <strain evidence="8 9">BX14</strain>
    </source>
</reference>
<dbReference type="PANTHER" id="PTHR42988:SF2">
    <property type="entry name" value="CYCLIC NUCLEOTIDE PHOSPHODIESTERASE CBUA0032-RELATED"/>
    <property type="match status" value="1"/>
</dbReference>
<feature type="domain" description="Cyclic nucleotide phosphodiesterase C-terminal" evidence="7">
    <location>
        <begin position="410"/>
        <end position="513"/>
    </location>
</feature>
<accession>A0AAW3X1B5</accession>
<evidence type="ECO:0000313" key="9">
    <source>
        <dbReference type="Proteomes" id="UP000653904"/>
    </source>
</evidence>
<proteinExistence type="inferred from homology"/>
<feature type="region of interest" description="Disordered" evidence="5">
    <location>
        <begin position="529"/>
        <end position="573"/>
    </location>
</feature>
<name>A0AAW3X1B5_9CLOT</name>
<dbReference type="Gene3D" id="3.60.21.10">
    <property type="match status" value="1"/>
</dbReference>
<dbReference type="EMBL" id="JACOOW010000004">
    <property type="protein sequence ID" value="MBC5655989.1"/>
    <property type="molecule type" value="Genomic_DNA"/>
</dbReference>
<evidence type="ECO:0000259" key="6">
    <source>
        <dbReference type="Pfam" id="PF00149"/>
    </source>
</evidence>
<evidence type="ECO:0000256" key="1">
    <source>
        <dbReference type="ARBA" id="ARBA00022723"/>
    </source>
</evidence>
<dbReference type="GO" id="GO:0016787">
    <property type="term" value="F:hydrolase activity"/>
    <property type="evidence" value="ECO:0007669"/>
    <property type="project" value="UniProtKB-KW"/>
</dbReference>
<keyword evidence="1" id="KW-0479">Metal-binding</keyword>
<organism evidence="8 9">
    <name type="scientific">Clostridium segne</name>
    <dbReference type="NCBI Taxonomy" id="2763038"/>
    <lineage>
        <taxon>Bacteria</taxon>
        <taxon>Bacillati</taxon>
        <taxon>Bacillota</taxon>
        <taxon>Clostridia</taxon>
        <taxon>Eubacteriales</taxon>
        <taxon>Clostridiaceae</taxon>
        <taxon>Clostridium</taxon>
    </lineage>
</organism>
<keyword evidence="3" id="KW-0408">Iron</keyword>
<feature type="domain" description="Calcineurin-like phosphoesterase" evidence="6">
    <location>
        <begin position="120"/>
        <end position="357"/>
    </location>
</feature>
<dbReference type="InterPro" id="IPR029052">
    <property type="entry name" value="Metallo-depent_PP-like"/>
</dbReference>
<keyword evidence="2" id="KW-0378">Hydrolase</keyword>
<evidence type="ECO:0000259" key="7">
    <source>
        <dbReference type="Pfam" id="PF17839"/>
    </source>
</evidence>
<evidence type="ECO:0000256" key="5">
    <source>
        <dbReference type="SAM" id="MobiDB-lite"/>
    </source>
</evidence>
<comment type="similarity">
    <text evidence="4">Belongs to the cyclic nucleotide phosphodiesterase class-III family.</text>
</comment>
<feature type="compositionally biased region" description="Basic residues" evidence="5">
    <location>
        <begin position="92"/>
        <end position="106"/>
    </location>
</feature>
<feature type="compositionally biased region" description="Acidic residues" evidence="5">
    <location>
        <begin position="65"/>
        <end position="85"/>
    </location>
</feature>
<keyword evidence="9" id="KW-1185">Reference proteome</keyword>
<comment type="caution">
    <text evidence="8">The sequence shown here is derived from an EMBL/GenBank/DDBJ whole genome shotgun (WGS) entry which is preliminary data.</text>
</comment>
<dbReference type="PANTHER" id="PTHR42988">
    <property type="entry name" value="PHOSPHOHYDROLASE"/>
    <property type="match status" value="1"/>
</dbReference>
<dbReference type="AlphaFoldDB" id="A0AAW3X1B5"/>
<sequence>MKQLRQMSILVRGAQLLLLVLALFLVVWLVPDAGKKHASGTEASEAETDGGDVAENEKNRAAGNLEEDESSAGEVIQDDADENASDGETALKRRTSRKQLYKRKKEPQKAQEETVYMPPTIWLATDLHYQSPQMTDFQSAFDTYTMGNDGTIVPYLDEITEAFLEEVRTAHPSALVLSGDLSQNGEKANHEALAEKLERVQAAGIPVLVIPGNHDINHPWAATYFDDQVSPAEGTSSEEFYQIYHKFGYDQAVSRASDSLSYVYRLDEKYWLMMLDSCMCEPVHETGGKLSEETVAWMKTQLEEAKKQGVTVIPVSHHNLLDESTLYPEECTIENTKEVTALLEAYGVPVYLSGHLHLQRIKKHTSNLNTPGGYGIREIVTSPLPMAPCQYSILNWQADGSLSYHTKKVDIAGWAQRYGEEDENLLNFDAYADQFLVDVISEQTFKALQSASKDIKEEMARLYADMNRDYCSGTKIDVAKIRKSEAYQYWIRYSGNDFWLARLQAILHDARTNNTVLELKAGVDFPLPGETIENPENAENEETAGADAGSPAEEIQKKEESYGLRGNCIQTAE</sequence>
<protein>
    <submittedName>
        <fullName evidence="8">Metallophosphoesterase</fullName>
    </submittedName>
</protein>
<feature type="compositionally biased region" description="Acidic residues" evidence="5">
    <location>
        <begin position="44"/>
        <end position="54"/>
    </location>
</feature>
<dbReference type="Proteomes" id="UP000653904">
    <property type="component" value="Unassembled WGS sequence"/>
</dbReference>
<dbReference type="Pfam" id="PF17839">
    <property type="entry name" value="CNP_C_terminal"/>
    <property type="match status" value="1"/>
</dbReference>
<dbReference type="InterPro" id="IPR004843">
    <property type="entry name" value="Calcineurin-like_PHP"/>
</dbReference>
<dbReference type="InterPro" id="IPR050884">
    <property type="entry name" value="CNP_phosphodiesterase-III"/>
</dbReference>
<evidence type="ECO:0000256" key="3">
    <source>
        <dbReference type="ARBA" id="ARBA00023004"/>
    </source>
</evidence>